<dbReference type="Proteomes" id="UP000663840">
    <property type="component" value="Unassembled WGS sequence"/>
</dbReference>
<dbReference type="PANTHER" id="PTHR14187:SF5">
    <property type="entry name" value="HEAT SHOCK 70 KDA PROTEIN 12A"/>
    <property type="match status" value="1"/>
</dbReference>
<dbReference type="SUPFAM" id="SSF53067">
    <property type="entry name" value="Actin-like ATPase domain"/>
    <property type="match status" value="1"/>
</dbReference>
<reference evidence="1" key="1">
    <citation type="submission" date="2021-01" db="EMBL/GenBank/DDBJ databases">
        <authorList>
            <person name="Kaushik A."/>
        </authorList>
    </citation>
    <scope>NUCLEOTIDE SEQUENCE</scope>
    <source>
        <strain evidence="1">AG1-1A</strain>
    </source>
</reference>
<evidence type="ECO:0000313" key="1">
    <source>
        <dbReference type="EMBL" id="CAE6459221.1"/>
    </source>
</evidence>
<organism evidence="1 2">
    <name type="scientific">Rhizoctonia solani</name>
    <dbReference type="NCBI Taxonomy" id="456999"/>
    <lineage>
        <taxon>Eukaryota</taxon>
        <taxon>Fungi</taxon>
        <taxon>Dikarya</taxon>
        <taxon>Basidiomycota</taxon>
        <taxon>Agaricomycotina</taxon>
        <taxon>Agaricomycetes</taxon>
        <taxon>Cantharellales</taxon>
        <taxon>Ceratobasidiaceae</taxon>
        <taxon>Rhizoctonia</taxon>
    </lineage>
</organism>
<dbReference type="EMBL" id="CAJMWR010003391">
    <property type="protein sequence ID" value="CAE6459221.1"/>
    <property type="molecule type" value="Genomic_DNA"/>
</dbReference>
<dbReference type="Gene3D" id="3.30.420.40">
    <property type="match status" value="1"/>
</dbReference>
<sequence length="190" mass="21584">MDYSRGSIDSVSRPFRGQWEGEDKIVLGIDIGTTQSGVAFAFLQTGESQDIHRFTRWPGQEAAHQQGKVPTLARSNNAQAASFGAEALSPEVEEQAKENNWSLARYPKLNLHPEDMKAQHGLALGLLPPGILPRQIYSHFLGYLLKNTKSYFEDRIVDGKRIWQRYSPEMETTIAHPNGWDIREQRFLEM</sequence>
<protein>
    <submittedName>
        <fullName evidence="1">Uncharacterized protein</fullName>
    </submittedName>
</protein>
<dbReference type="InterPro" id="IPR043129">
    <property type="entry name" value="ATPase_NBD"/>
</dbReference>
<comment type="caution">
    <text evidence="1">The sequence shown here is derived from an EMBL/GenBank/DDBJ whole genome shotgun (WGS) entry which is preliminary data.</text>
</comment>
<evidence type="ECO:0000313" key="2">
    <source>
        <dbReference type="Proteomes" id="UP000663840"/>
    </source>
</evidence>
<gene>
    <name evidence="1" type="ORF">RDB_LOCUS100546</name>
</gene>
<proteinExistence type="predicted"/>
<dbReference type="AlphaFoldDB" id="A0A8H3BM17"/>
<dbReference type="PANTHER" id="PTHR14187">
    <property type="entry name" value="ALPHA KINASE/ELONGATION FACTOR 2 KINASE"/>
    <property type="match status" value="1"/>
</dbReference>
<accession>A0A8H3BM17</accession>
<name>A0A8H3BM17_9AGAM</name>